<comment type="caution">
    <text evidence="2">The sequence shown here is derived from an EMBL/GenBank/DDBJ whole genome shotgun (WGS) entry which is preliminary data.</text>
</comment>
<dbReference type="AlphaFoldDB" id="A0A4Y2RNM5"/>
<protein>
    <submittedName>
        <fullName evidence="2">Uncharacterized protein</fullName>
    </submittedName>
</protein>
<dbReference type="PANTHER" id="PTHR46409:SF1">
    <property type="entry name" value="HTH PSQ-TYPE DOMAIN-CONTAINING PROTEIN"/>
    <property type="match status" value="1"/>
</dbReference>
<proteinExistence type="predicted"/>
<gene>
    <name evidence="1" type="ORF">AVEN_11143_1</name>
    <name evidence="2" type="ORF">AVEN_122218_1</name>
</gene>
<evidence type="ECO:0000313" key="3">
    <source>
        <dbReference type="Proteomes" id="UP000499080"/>
    </source>
</evidence>
<evidence type="ECO:0000313" key="2">
    <source>
        <dbReference type="EMBL" id="GBN76946.1"/>
    </source>
</evidence>
<dbReference type="EMBL" id="BGPR01017681">
    <property type="protein sequence ID" value="GBN76931.1"/>
    <property type="molecule type" value="Genomic_DNA"/>
</dbReference>
<organism evidence="2 3">
    <name type="scientific">Araneus ventricosus</name>
    <name type="common">Orbweaver spider</name>
    <name type="synonym">Epeira ventricosa</name>
    <dbReference type="NCBI Taxonomy" id="182803"/>
    <lineage>
        <taxon>Eukaryota</taxon>
        <taxon>Metazoa</taxon>
        <taxon>Ecdysozoa</taxon>
        <taxon>Arthropoda</taxon>
        <taxon>Chelicerata</taxon>
        <taxon>Arachnida</taxon>
        <taxon>Araneae</taxon>
        <taxon>Araneomorphae</taxon>
        <taxon>Entelegynae</taxon>
        <taxon>Araneoidea</taxon>
        <taxon>Araneidae</taxon>
        <taxon>Araneus</taxon>
    </lineage>
</organism>
<evidence type="ECO:0000313" key="1">
    <source>
        <dbReference type="EMBL" id="GBN76931.1"/>
    </source>
</evidence>
<accession>A0A4Y2RNM5</accession>
<dbReference type="EMBL" id="BGPR01017683">
    <property type="protein sequence ID" value="GBN76946.1"/>
    <property type="molecule type" value="Genomic_DNA"/>
</dbReference>
<dbReference type="PANTHER" id="PTHR46409">
    <property type="entry name" value="HTH PSQ-TYPE DOMAIN-CONTAINING PROTEIN"/>
    <property type="match status" value="1"/>
</dbReference>
<keyword evidence="3" id="KW-1185">Reference proteome</keyword>
<sequence>MIGNKRDHIRELGFRIIIKTRNVASKRKSVRSFQPPKTNFLATDYIEMIPGTVLHFHHHLCCEDSRIKRFGLRSNQVENGCVELLQVPCNTQAVKRCVKLVTEASQKSSVPIPEMCFIRTTLLSRSSMPSFSYFKVQKKLKTSKGLYLITK</sequence>
<name>A0A4Y2RNM5_ARAVE</name>
<dbReference type="Proteomes" id="UP000499080">
    <property type="component" value="Unassembled WGS sequence"/>
</dbReference>
<reference evidence="2 3" key="1">
    <citation type="journal article" date="2019" name="Sci. Rep.">
        <title>Orb-weaving spider Araneus ventricosus genome elucidates the spidroin gene catalogue.</title>
        <authorList>
            <person name="Kono N."/>
            <person name="Nakamura H."/>
            <person name="Ohtoshi R."/>
            <person name="Moran D.A.P."/>
            <person name="Shinohara A."/>
            <person name="Yoshida Y."/>
            <person name="Fujiwara M."/>
            <person name="Mori M."/>
            <person name="Tomita M."/>
            <person name="Arakawa K."/>
        </authorList>
    </citation>
    <scope>NUCLEOTIDE SEQUENCE [LARGE SCALE GENOMIC DNA]</scope>
</reference>